<evidence type="ECO:0000313" key="3">
    <source>
        <dbReference type="Proteomes" id="UP000234530"/>
    </source>
</evidence>
<protein>
    <submittedName>
        <fullName evidence="2">Uncharacterized protein</fullName>
    </submittedName>
</protein>
<reference evidence="2 3" key="1">
    <citation type="journal article" date="2013" name="Antonie Van Leeuwenhoek">
        <title>Paracoccus zhejiangensis sp. nov., isolated from activated sludge in wastewater-treatment system.</title>
        <authorList>
            <person name="Wu Z.G."/>
            <person name="Zhang D.F."/>
            <person name="Liu Y.L."/>
            <person name="Wang F."/>
            <person name="Jiang X."/>
            <person name="Li C."/>
            <person name="Li S.P."/>
            <person name="Hong Q."/>
            <person name="Li W.J."/>
        </authorList>
    </citation>
    <scope>NUCLEOTIDE SEQUENCE [LARGE SCALE GENOMIC DNA]</scope>
    <source>
        <strain evidence="2 3">J6</strain>
    </source>
</reference>
<organism evidence="2 3">
    <name type="scientific">Paracoccus zhejiangensis</name>
    <dbReference type="NCBI Taxonomy" id="1077935"/>
    <lineage>
        <taxon>Bacteria</taxon>
        <taxon>Pseudomonadati</taxon>
        <taxon>Pseudomonadota</taxon>
        <taxon>Alphaproteobacteria</taxon>
        <taxon>Rhodobacterales</taxon>
        <taxon>Paracoccaceae</taxon>
        <taxon>Paracoccus</taxon>
    </lineage>
</organism>
<evidence type="ECO:0000313" key="2">
    <source>
        <dbReference type="EMBL" id="AUH62820.1"/>
    </source>
</evidence>
<gene>
    <name evidence="2" type="ORF">CX676_00465</name>
</gene>
<dbReference type="EMBL" id="CP025430">
    <property type="protein sequence ID" value="AUH62820.1"/>
    <property type="molecule type" value="Genomic_DNA"/>
</dbReference>
<accession>A0A2H5EU48</accession>
<name>A0A2H5EU48_9RHOB</name>
<proteinExistence type="predicted"/>
<feature type="region of interest" description="Disordered" evidence="1">
    <location>
        <begin position="95"/>
        <end position="132"/>
    </location>
</feature>
<evidence type="ECO:0000256" key="1">
    <source>
        <dbReference type="SAM" id="MobiDB-lite"/>
    </source>
</evidence>
<dbReference type="KEGG" id="pzh:CX676_00465"/>
<dbReference type="AlphaFoldDB" id="A0A2H5EU48"/>
<keyword evidence="3" id="KW-1185">Reference proteome</keyword>
<dbReference type="Proteomes" id="UP000234530">
    <property type="component" value="Chromosome"/>
</dbReference>
<dbReference type="RefSeq" id="WP_101750864.1">
    <property type="nucleotide sequence ID" value="NZ_CP025430.1"/>
</dbReference>
<sequence>MITISTASYLVEALSGLAAPDEPQDAARQRSGTRRAGNLLADIARHLRPGWLRRMRDYRFQETALPTSLERLGAVSSHLLDDLGYLADGTPMEERPKAILPVAPPTRAQPSEAPPLPQDAVETVPETHRLAA</sequence>